<proteinExistence type="predicted"/>
<feature type="transmembrane region" description="Helical" evidence="1">
    <location>
        <begin position="26"/>
        <end position="49"/>
    </location>
</feature>
<keyword evidence="1" id="KW-0472">Membrane</keyword>
<sequence>MLILFLAGLFVGACIAEWRKNKAWQLLAFAGLMFGGFYCFIGSSINALFLHQFGTYGSAVITHEEQTNSTLNDQYIWAYDGVLRTADGRDVKISFDTMSASLYPPRNEIDIPPEGERFVVKYIPGFERNVAIMRDESAFGIRLIVEKASQDVEGAANQLAASPGNHEFQQEYRQALVQFLNRYANQADPALVTHYRAELQALDHPGSEAAQ</sequence>
<dbReference type="Proteomes" id="UP000290253">
    <property type="component" value="Unassembled WGS sequence"/>
</dbReference>
<name>A0A4V1NVU4_9BACT</name>
<gene>
    <name evidence="2" type="ORF">ESZ00_04225</name>
</gene>
<protein>
    <submittedName>
        <fullName evidence="2">Uncharacterized protein</fullName>
    </submittedName>
</protein>
<comment type="caution">
    <text evidence="2">The sequence shown here is derived from an EMBL/GenBank/DDBJ whole genome shotgun (WGS) entry which is preliminary data.</text>
</comment>
<accession>A0A4V1NVU4</accession>
<evidence type="ECO:0000313" key="2">
    <source>
        <dbReference type="EMBL" id="RXS97132.1"/>
    </source>
</evidence>
<evidence type="ECO:0000313" key="3">
    <source>
        <dbReference type="Proteomes" id="UP000290253"/>
    </source>
</evidence>
<organism evidence="2 3">
    <name type="scientific">Silvibacterium dinghuense</name>
    <dbReference type="NCBI Taxonomy" id="1560006"/>
    <lineage>
        <taxon>Bacteria</taxon>
        <taxon>Pseudomonadati</taxon>
        <taxon>Acidobacteriota</taxon>
        <taxon>Terriglobia</taxon>
        <taxon>Terriglobales</taxon>
        <taxon>Acidobacteriaceae</taxon>
        <taxon>Silvibacterium</taxon>
    </lineage>
</organism>
<reference evidence="2 3" key="1">
    <citation type="journal article" date="2016" name="Int. J. Syst. Evol. Microbiol.">
        <title>Acidipila dinghuensis sp. nov., an acidobacterium isolated from forest soil.</title>
        <authorList>
            <person name="Jiang Y.W."/>
            <person name="Wang J."/>
            <person name="Chen M.H."/>
            <person name="Lv Y.Y."/>
            <person name="Qiu L.H."/>
        </authorList>
    </citation>
    <scope>NUCLEOTIDE SEQUENCE [LARGE SCALE GENOMIC DNA]</scope>
    <source>
        <strain evidence="2 3">DHOF10</strain>
    </source>
</reference>
<keyword evidence="1" id="KW-0812">Transmembrane</keyword>
<dbReference type="EMBL" id="SDMK01000001">
    <property type="protein sequence ID" value="RXS97132.1"/>
    <property type="molecule type" value="Genomic_DNA"/>
</dbReference>
<evidence type="ECO:0000256" key="1">
    <source>
        <dbReference type="SAM" id="Phobius"/>
    </source>
</evidence>
<dbReference type="RefSeq" id="WP_129206912.1">
    <property type="nucleotide sequence ID" value="NZ_BMGU01000001.1"/>
</dbReference>
<keyword evidence="3" id="KW-1185">Reference proteome</keyword>
<keyword evidence="1" id="KW-1133">Transmembrane helix</keyword>
<dbReference type="AlphaFoldDB" id="A0A4V1NVU4"/>
<dbReference type="OrthoDB" id="6023952at2"/>